<dbReference type="InterPro" id="IPR016181">
    <property type="entry name" value="Acyl_CoA_acyltransferase"/>
</dbReference>
<dbReference type="SUPFAM" id="SSF55729">
    <property type="entry name" value="Acyl-CoA N-acyltransferases (Nat)"/>
    <property type="match status" value="1"/>
</dbReference>
<evidence type="ECO:0000313" key="2">
    <source>
        <dbReference type="EMBL" id="MBB6039379.1"/>
    </source>
</evidence>
<dbReference type="EMBL" id="JACHGT010000021">
    <property type="protein sequence ID" value="MBB6039379.1"/>
    <property type="molecule type" value="Genomic_DNA"/>
</dbReference>
<dbReference type="PROSITE" id="PS51186">
    <property type="entry name" value="GNAT"/>
    <property type="match status" value="1"/>
</dbReference>
<dbReference type="InterPro" id="IPR000182">
    <property type="entry name" value="GNAT_dom"/>
</dbReference>
<gene>
    <name evidence="2" type="ORF">HNR73_007273</name>
</gene>
<keyword evidence="2" id="KW-0808">Transferase</keyword>
<dbReference type="GO" id="GO:0016747">
    <property type="term" value="F:acyltransferase activity, transferring groups other than amino-acyl groups"/>
    <property type="evidence" value="ECO:0007669"/>
    <property type="project" value="InterPro"/>
</dbReference>
<name>A0A841G3U3_9ACTN</name>
<reference evidence="2 3" key="1">
    <citation type="submission" date="2020-08" db="EMBL/GenBank/DDBJ databases">
        <title>Genomic Encyclopedia of Type Strains, Phase IV (KMG-IV): sequencing the most valuable type-strain genomes for metagenomic binning, comparative biology and taxonomic classification.</title>
        <authorList>
            <person name="Goeker M."/>
        </authorList>
    </citation>
    <scope>NUCLEOTIDE SEQUENCE [LARGE SCALE GENOMIC DNA]</scope>
    <source>
        <strain evidence="2 3">YIM 65646</strain>
    </source>
</reference>
<accession>A0A841G3U3</accession>
<dbReference type="Pfam" id="PF00583">
    <property type="entry name" value="Acetyltransf_1"/>
    <property type="match status" value="1"/>
</dbReference>
<sequence length="343" mass="38349">MTTVDIRPLDPADDAHVRAMFDIKHACWAADLPDNVPPDLDDERMALTTAWPGQVNEDYLAWHDGRAVAHLNLEFSTLENLENAWAWIAVHPEFRRRGIGRTVWAHANIRAADQGRTRMGATACQPEAGGIPRGTEGLAFLDAMGLSPKLAEVRRRIDFTAVDTEAMDGLLAEAWTKAEGYTLRKWVNNAPAELVDGLAYLDGRLVLDAPMGDLDYEAPKVDAERFRAAEATADKRGRTRYNVAMVHEETGTVAAWTFIATAPHHRERGFQGITIVDPEHRGKRLGTVAKLEMHRWIRAEDPDLTSVDTWNARSNAYMITINEQIGYRVVDSWVDYQGEVAKP</sequence>
<dbReference type="Gene3D" id="3.40.630.30">
    <property type="match status" value="1"/>
</dbReference>
<comment type="caution">
    <text evidence="2">The sequence shown here is derived from an EMBL/GenBank/DDBJ whole genome shotgun (WGS) entry which is preliminary data.</text>
</comment>
<dbReference type="Proteomes" id="UP000548476">
    <property type="component" value="Unassembled WGS sequence"/>
</dbReference>
<organism evidence="2 3">
    <name type="scientific">Phytomonospora endophytica</name>
    <dbReference type="NCBI Taxonomy" id="714109"/>
    <lineage>
        <taxon>Bacteria</taxon>
        <taxon>Bacillati</taxon>
        <taxon>Actinomycetota</taxon>
        <taxon>Actinomycetes</taxon>
        <taxon>Micromonosporales</taxon>
        <taxon>Micromonosporaceae</taxon>
        <taxon>Phytomonospora</taxon>
    </lineage>
</organism>
<dbReference type="RefSeq" id="WP_184792469.1">
    <property type="nucleotide sequence ID" value="NZ_BONT01000077.1"/>
</dbReference>
<keyword evidence="3" id="KW-1185">Reference proteome</keyword>
<feature type="domain" description="N-acetyltransferase" evidence="1">
    <location>
        <begin position="4"/>
        <end position="151"/>
    </location>
</feature>
<evidence type="ECO:0000259" key="1">
    <source>
        <dbReference type="PROSITE" id="PS51186"/>
    </source>
</evidence>
<evidence type="ECO:0000313" key="3">
    <source>
        <dbReference type="Proteomes" id="UP000548476"/>
    </source>
</evidence>
<dbReference type="CDD" id="cd04301">
    <property type="entry name" value="NAT_SF"/>
    <property type="match status" value="1"/>
</dbReference>
<protein>
    <submittedName>
        <fullName evidence="2">GNAT superfamily N-acetyltransferase</fullName>
    </submittedName>
</protein>
<dbReference type="AlphaFoldDB" id="A0A841G3U3"/>
<proteinExistence type="predicted"/>